<keyword evidence="7" id="KW-0067">ATP-binding</keyword>
<dbReference type="PATRIC" id="fig|1303518.3.peg.2636"/>
<evidence type="ECO:0000256" key="11">
    <source>
        <dbReference type="SAM" id="Phobius"/>
    </source>
</evidence>
<reference evidence="14" key="1">
    <citation type="submission" date="2013-03" db="EMBL/GenBank/DDBJ databases">
        <title>Genome sequence of Chthonomonas calidirosea, the first sequenced genome from the Armatimonadetes phylum (formally candidate division OP10).</title>
        <authorList>
            <person name="Lee K.C.Y."/>
            <person name="Morgan X.C."/>
            <person name="Dunfield P.F."/>
            <person name="Tamas I."/>
            <person name="Houghton K.M."/>
            <person name="Vyssotski M."/>
            <person name="Ryan J.L.J."/>
            <person name="Lagutin K."/>
            <person name="McDonald I.R."/>
            <person name="Stott M.B."/>
        </authorList>
    </citation>
    <scope>NUCLEOTIDE SEQUENCE [LARGE SCALE GENOMIC DNA]</scope>
    <source>
        <strain evidence="14">DSM 23976 / ICMP 18418 / T49</strain>
    </source>
</reference>
<dbReference type="GO" id="GO:0005524">
    <property type="term" value="F:ATP binding"/>
    <property type="evidence" value="ECO:0007669"/>
    <property type="project" value="UniProtKB-KW"/>
</dbReference>
<dbReference type="EC" id="2.7.13.3" evidence="13"/>
<accession>S0EZJ8</accession>
<organism evidence="13 14">
    <name type="scientific">Chthonomonas calidirosea (strain DSM 23976 / ICMP 18418 / T49)</name>
    <dbReference type="NCBI Taxonomy" id="1303518"/>
    <lineage>
        <taxon>Bacteria</taxon>
        <taxon>Bacillati</taxon>
        <taxon>Armatimonadota</taxon>
        <taxon>Chthonomonadia</taxon>
        <taxon>Chthonomonadales</taxon>
        <taxon>Chthonomonadaceae</taxon>
        <taxon>Chthonomonas</taxon>
    </lineage>
</organism>
<keyword evidence="8 11" id="KW-1133">Transmembrane helix</keyword>
<keyword evidence="9" id="KW-0902">Two-component regulatory system</keyword>
<dbReference type="EMBL" id="HF951689">
    <property type="protein sequence ID" value="CCW36334.1"/>
    <property type="molecule type" value="Genomic_DNA"/>
</dbReference>
<evidence type="ECO:0000256" key="10">
    <source>
        <dbReference type="ARBA" id="ARBA00023136"/>
    </source>
</evidence>
<evidence type="ECO:0000256" key="9">
    <source>
        <dbReference type="ARBA" id="ARBA00023012"/>
    </source>
</evidence>
<sequence length="423" mass="46708">MPPSLASFLKPIHFTILFYAIAQASIITTFSVLLLFIGYQPLYGSQNAGKESWPERWKRFFVYIAMVFIEELVALQHTPMNTRVVTSCVAGLLEGPGFGFGIGCCAVLLAKLFQAGSLAGLGINMLLGGLLGGAIQRYQPLWAKRPLTGFVIGTLASWARYPIAWGLHQLVSSMPAPPLSIVVETCTALINGFGVALLLFVIATIQYQKLQAQSAANLEVRALLARMNPHFLYNALNTISALSKIAPEKVPQAIERLAFFLRSCAFWEKDLVSLYDEIQVVEAYLDIEKLRFGERLKISWEVTVDPKTVLVPPFLLQPIVENAVQHGLQNKKDAGGLVSIKVFREHQKLTIQVEDTGIGIPPIRLKQLFSSDIHPPHALSTLQRRLEVLYGKKGQIDVRSTPNNGTYVKICIPIATDESELSP</sequence>
<dbReference type="InterPro" id="IPR011620">
    <property type="entry name" value="Sig_transdc_His_kinase_LytS_TM"/>
</dbReference>
<feature type="transmembrane region" description="Helical" evidence="11">
    <location>
        <begin position="12"/>
        <end position="39"/>
    </location>
</feature>
<evidence type="ECO:0000259" key="12">
    <source>
        <dbReference type="PROSITE" id="PS50109"/>
    </source>
</evidence>
<keyword evidence="5" id="KW-0547">Nucleotide-binding</keyword>
<keyword evidence="4 11" id="KW-0812">Transmembrane</keyword>
<dbReference type="PANTHER" id="PTHR34220:SF7">
    <property type="entry name" value="SENSOR HISTIDINE KINASE YPDA"/>
    <property type="match status" value="1"/>
</dbReference>
<keyword evidence="14" id="KW-1185">Reference proteome</keyword>
<dbReference type="FunCoup" id="S0EZJ8">
    <property type="interactions" value="15"/>
</dbReference>
<dbReference type="GO" id="GO:0005886">
    <property type="term" value="C:plasma membrane"/>
    <property type="evidence" value="ECO:0007669"/>
    <property type="project" value="UniProtKB-SubCell"/>
</dbReference>
<dbReference type="InterPro" id="IPR003594">
    <property type="entry name" value="HATPase_dom"/>
</dbReference>
<evidence type="ECO:0000256" key="7">
    <source>
        <dbReference type="ARBA" id="ARBA00022840"/>
    </source>
</evidence>
<evidence type="ECO:0000256" key="5">
    <source>
        <dbReference type="ARBA" id="ARBA00022741"/>
    </source>
</evidence>
<evidence type="ECO:0000256" key="6">
    <source>
        <dbReference type="ARBA" id="ARBA00022777"/>
    </source>
</evidence>
<dbReference type="GO" id="GO:0071555">
    <property type="term" value="P:cell wall organization"/>
    <property type="evidence" value="ECO:0007669"/>
    <property type="project" value="InterPro"/>
</dbReference>
<evidence type="ECO:0000256" key="4">
    <source>
        <dbReference type="ARBA" id="ARBA00022692"/>
    </source>
</evidence>
<comment type="subcellular location">
    <subcellularLocation>
        <location evidence="1">Cell membrane</location>
        <topology evidence="1">Multi-pass membrane protein</topology>
    </subcellularLocation>
</comment>
<name>S0EZJ8_CHTCT</name>
<dbReference type="InterPro" id="IPR036890">
    <property type="entry name" value="HATPase_C_sf"/>
</dbReference>
<dbReference type="Pfam" id="PF02518">
    <property type="entry name" value="HATPase_c"/>
    <property type="match status" value="1"/>
</dbReference>
<dbReference type="AlphaFoldDB" id="S0EZJ8"/>
<proteinExistence type="predicted"/>
<dbReference type="Pfam" id="PF07694">
    <property type="entry name" value="5TM-5TMR_LYT"/>
    <property type="match status" value="1"/>
</dbReference>
<evidence type="ECO:0000256" key="3">
    <source>
        <dbReference type="ARBA" id="ARBA00022679"/>
    </source>
</evidence>
<dbReference type="HOGENOM" id="CLU_648454_0_0_0"/>
<feature type="domain" description="Histidine kinase" evidence="12">
    <location>
        <begin position="316"/>
        <end position="416"/>
    </location>
</feature>
<keyword evidence="2" id="KW-1003">Cell membrane</keyword>
<dbReference type="InterPro" id="IPR050640">
    <property type="entry name" value="Bact_2-comp_sensor_kinase"/>
</dbReference>
<dbReference type="PANTHER" id="PTHR34220">
    <property type="entry name" value="SENSOR HISTIDINE KINASE YPDA"/>
    <property type="match status" value="1"/>
</dbReference>
<keyword evidence="10 11" id="KW-0472">Membrane</keyword>
<feature type="transmembrane region" description="Helical" evidence="11">
    <location>
        <begin position="179"/>
        <end position="203"/>
    </location>
</feature>
<dbReference type="Pfam" id="PF06580">
    <property type="entry name" value="His_kinase"/>
    <property type="match status" value="1"/>
</dbReference>
<protein>
    <submittedName>
        <fullName evidence="13">Putative regulator of cell autolysis</fullName>
        <ecNumber evidence="13">2.7.13.3</ecNumber>
    </submittedName>
</protein>
<dbReference type="GO" id="GO:0000155">
    <property type="term" value="F:phosphorelay sensor kinase activity"/>
    <property type="evidence" value="ECO:0007669"/>
    <property type="project" value="InterPro"/>
</dbReference>
<dbReference type="Proteomes" id="UP000014227">
    <property type="component" value="Chromosome I"/>
</dbReference>
<dbReference type="Gene3D" id="3.30.565.10">
    <property type="entry name" value="Histidine kinase-like ATPase, C-terminal domain"/>
    <property type="match status" value="1"/>
</dbReference>
<evidence type="ECO:0000256" key="1">
    <source>
        <dbReference type="ARBA" id="ARBA00004651"/>
    </source>
</evidence>
<dbReference type="InterPro" id="IPR005467">
    <property type="entry name" value="His_kinase_dom"/>
</dbReference>
<dbReference type="eggNOG" id="COG2972">
    <property type="taxonomic scope" value="Bacteria"/>
</dbReference>
<keyword evidence="3 13" id="KW-0808">Transferase</keyword>
<dbReference type="SUPFAM" id="SSF55874">
    <property type="entry name" value="ATPase domain of HSP90 chaperone/DNA topoisomerase II/histidine kinase"/>
    <property type="match status" value="1"/>
</dbReference>
<dbReference type="PROSITE" id="PS50109">
    <property type="entry name" value="HIS_KIN"/>
    <property type="match status" value="1"/>
</dbReference>
<evidence type="ECO:0000256" key="8">
    <source>
        <dbReference type="ARBA" id="ARBA00022989"/>
    </source>
</evidence>
<dbReference type="OrthoDB" id="9809348at2"/>
<dbReference type="RefSeq" id="WP_016483845.1">
    <property type="nucleotide sequence ID" value="NC_021487.1"/>
</dbReference>
<feature type="transmembrane region" description="Helical" evidence="11">
    <location>
        <begin position="147"/>
        <end position="167"/>
    </location>
</feature>
<feature type="transmembrane region" description="Helical" evidence="11">
    <location>
        <begin position="98"/>
        <end position="127"/>
    </location>
</feature>
<evidence type="ECO:0000313" key="13">
    <source>
        <dbReference type="EMBL" id="CCW36334.1"/>
    </source>
</evidence>
<gene>
    <name evidence="13" type="ORF">CCALI_02537</name>
</gene>
<dbReference type="KEGG" id="ccz:CCALI_02537"/>
<keyword evidence="6" id="KW-0418">Kinase</keyword>
<dbReference type="InterPro" id="IPR010559">
    <property type="entry name" value="Sig_transdc_His_kin_internal"/>
</dbReference>
<dbReference type="InParanoid" id="S0EZJ8"/>
<evidence type="ECO:0000313" key="14">
    <source>
        <dbReference type="Proteomes" id="UP000014227"/>
    </source>
</evidence>
<evidence type="ECO:0000256" key="2">
    <source>
        <dbReference type="ARBA" id="ARBA00022475"/>
    </source>
</evidence>